<evidence type="ECO:0000256" key="3">
    <source>
        <dbReference type="ARBA" id="ARBA00022679"/>
    </source>
</evidence>
<reference evidence="10" key="1">
    <citation type="submission" date="2020-05" db="EMBL/GenBank/DDBJ databases">
        <authorList>
            <person name="Chiriac C."/>
            <person name="Salcher M."/>
            <person name="Ghai R."/>
            <person name="Kavagutti S V."/>
        </authorList>
    </citation>
    <scope>NUCLEOTIDE SEQUENCE</scope>
</reference>
<feature type="transmembrane region" description="Helical" evidence="8">
    <location>
        <begin position="135"/>
        <end position="157"/>
    </location>
</feature>
<evidence type="ECO:0000256" key="2">
    <source>
        <dbReference type="ARBA" id="ARBA00022475"/>
    </source>
</evidence>
<keyword evidence="6 8" id="KW-0472">Membrane</keyword>
<organism evidence="10">
    <name type="scientific">freshwater metagenome</name>
    <dbReference type="NCBI Taxonomy" id="449393"/>
    <lineage>
        <taxon>unclassified sequences</taxon>
        <taxon>metagenomes</taxon>
        <taxon>ecological metagenomes</taxon>
    </lineage>
</organism>
<feature type="transmembrane region" description="Helical" evidence="8">
    <location>
        <begin position="47"/>
        <end position="70"/>
    </location>
</feature>
<evidence type="ECO:0000256" key="7">
    <source>
        <dbReference type="SAM" id="MobiDB-lite"/>
    </source>
</evidence>
<dbReference type="InterPro" id="IPR018480">
    <property type="entry name" value="PNAcMuramoyl-5peptid_Trfase_CS"/>
</dbReference>
<feature type="transmembrane region" description="Helical" evidence="8">
    <location>
        <begin position="6"/>
        <end position="26"/>
    </location>
</feature>
<gene>
    <name evidence="9" type="ORF">UFOPK3164_00336</name>
    <name evidence="10" type="ORF">UFOPK3427_00569</name>
    <name evidence="11" type="ORF">UFOPK4112_00488</name>
</gene>
<dbReference type="Pfam" id="PF00953">
    <property type="entry name" value="Glycos_transf_4"/>
    <property type="match status" value="1"/>
</dbReference>
<dbReference type="PANTHER" id="PTHR22926">
    <property type="entry name" value="PHOSPHO-N-ACETYLMURAMOYL-PENTAPEPTIDE-TRANSFERASE"/>
    <property type="match status" value="1"/>
</dbReference>
<evidence type="ECO:0000256" key="5">
    <source>
        <dbReference type="ARBA" id="ARBA00022989"/>
    </source>
</evidence>
<dbReference type="EMBL" id="CAFBPM010000003">
    <property type="protein sequence ID" value="CAB5014116.1"/>
    <property type="molecule type" value="Genomic_DNA"/>
</dbReference>
<dbReference type="GO" id="GO:0016780">
    <property type="term" value="F:phosphotransferase activity, for other substituted phosphate groups"/>
    <property type="evidence" value="ECO:0007669"/>
    <property type="project" value="InterPro"/>
</dbReference>
<sequence length="395" mass="41466">MPPIGWYAVVLIVAIGVTAAVTWPARKVAIKVGYVDMPSDRKMHDRVTPYGGGAAMFIGVCAAMAVGSVIPGLHQVFAGSNEALGVLIGAAAIFLVGLVDDFRAMSAPAKIAGQVLAASILYFAGVTMYQFKLPFAGFIVLSPTIIPLITALWVVALTNAINLIDGLDGLAAGLVAIGAGALAVYGLRLQDLGLLPAQNIGPLVAVIACGVCLGFLPFNFHPAKIFMGDAGALLLGLLMSASTMVIGGRTAPASGVTFFFFAPLFIPFFILGVPLLDALFAFVRRTAKGQGFQTPDKDHIHHRLLRLGHGHRRTVAILWLWTALLSGFVLYPLIRPNANPFVIFGALVLGVGLYTWFHPGLRRNGDDPEGDGSAHDGKVAEEGRSGAFGASDLEV</sequence>
<dbReference type="GO" id="GO:0009103">
    <property type="term" value="P:lipopolysaccharide biosynthetic process"/>
    <property type="evidence" value="ECO:0007669"/>
    <property type="project" value="TreeGrafter"/>
</dbReference>
<evidence type="ECO:0000313" key="11">
    <source>
        <dbReference type="EMBL" id="CAB5014116.1"/>
    </source>
</evidence>
<feature type="transmembrane region" description="Helical" evidence="8">
    <location>
        <begin position="340"/>
        <end position="357"/>
    </location>
</feature>
<dbReference type="EMBL" id="CAFBLT010000001">
    <property type="protein sequence ID" value="CAB4867241.1"/>
    <property type="molecule type" value="Genomic_DNA"/>
</dbReference>
<dbReference type="AlphaFoldDB" id="A0A6J7DAC1"/>
<dbReference type="PANTHER" id="PTHR22926:SF3">
    <property type="entry name" value="UNDECAPRENYL-PHOSPHATE ALPHA-N-ACETYLGLUCOSAMINYL 1-PHOSPHATE TRANSFERASE"/>
    <property type="match status" value="1"/>
</dbReference>
<feature type="transmembrane region" description="Helical" evidence="8">
    <location>
        <begin position="169"/>
        <end position="188"/>
    </location>
</feature>
<name>A0A6J7DAC1_9ZZZZ</name>
<feature type="transmembrane region" description="Helical" evidence="8">
    <location>
        <begin position="225"/>
        <end position="246"/>
    </location>
</feature>
<feature type="transmembrane region" description="Helical" evidence="8">
    <location>
        <begin position="315"/>
        <end position="334"/>
    </location>
</feature>
<keyword evidence="4 8" id="KW-0812">Transmembrane</keyword>
<evidence type="ECO:0000313" key="9">
    <source>
        <dbReference type="EMBL" id="CAB4819828.1"/>
    </source>
</evidence>
<keyword evidence="3" id="KW-0808">Transferase</keyword>
<dbReference type="GO" id="GO:0044038">
    <property type="term" value="P:cell wall macromolecule biosynthetic process"/>
    <property type="evidence" value="ECO:0007669"/>
    <property type="project" value="TreeGrafter"/>
</dbReference>
<evidence type="ECO:0000256" key="1">
    <source>
        <dbReference type="ARBA" id="ARBA00004651"/>
    </source>
</evidence>
<feature type="region of interest" description="Disordered" evidence="7">
    <location>
        <begin position="365"/>
        <end position="395"/>
    </location>
</feature>
<evidence type="ECO:0000256" key="8">
    <source>
        <dbReference type="SAM" id="Phobius"/>
    </source>
</evidence>
<evidence type="ECO:0000256" key="4">
    <source>
        <dbReference type="ARBA" id="ARBA00022692"/>
    </source>
</evidence>
<proteinExistence type="predicted"/>
<dbReference type="GO" id="GO:0005886">
    <property type="term" value="C:plasma membrane"/>
    <property type="evidence" value="ECO:0007669"/>
    <property type="project" value="UniProtKB-SubCell"/>
</dbReference>
<dbReference type="InterPro" id="IPR000715">
    <property type="entry name" value="Glycosyl_transferase_4"/>
</dbReference>
<dbReference type="PROSITE" id="PS01348">
    <property type="entry name" value="MRAY_2"/>
    <property type="match status" value="1"/>
</dbReference>
<accession>A0A6J7DAC1</accession>
<protein>
    <submittedName>
        <fullName evidence="10">Unannotated protein</fullName>
    </submittedName>
</protein>
<keyword evidence="2" id="KW-1003">Cell membrane</keyword>
<comment type="subcellular location">
    <subcellularLocation>
        <location evidence="1">Cell membrane</location>
        <topology evidence="1">Multi-pass membrane protein</topology>
    </subcellularLocation>
</comment>
<dbReference type="EMBL" id="CAFABE010000009">
    <property type="protein sequence ID" value="CAB4819828.1"/>
    <property type="molecule type" value="Genomic_DNA"/>
</dbReference>
<feature type="transmembrane region" description="Helical" evidence="8">
    <location>
        <begin position="258"/>
        <end position="283"/>
    </location>
</feature>
<feature type="transmembrane region" description="Helical" evidence="8">
    <location>
        <begin position="111"/>
        <end position="129"/>
    </location>
</feature>
<keyword evidence="5 8" id="KW-1133">Transmembrane helix</keyword>
<feature type="transmembrane region" description="Helical" evidence="8">
    <location>
        <begin position="76"/>
        <end position="99"/>
    </location>
</feature>
<evidence type="ECO:0000256" key="6">
    <source>
        <dbReference type="ARBA" id="ARBA00023136"/>
    </source>
</evidence>
<feature type="compositionally biased region" description="Basic and acidic residues" evidence="7">
    <location>
        <begin position="372"/>
        <end position="384"/>
    </location>
</feature>
<evidence type="ECO:0000313" key="10">
    <source>
        <dbReference type="EMBL" id="CAB4867241.1"/>
    </source>
</evidence>
<dbReference type="CDD" id="cd06853">
    <property type="entry name" value="GT_WecA_like"/>
    <property type="match status" value="1"/>
</dbReference>
<feature type="transmembrane region" description="Helical" evidence="8">
    <location>
        <begin position="200"/>
        <end position="218"/>
    </location>
</feature>
<dbReference type="GO" id="GO:0071555">
    <property type="term" value="P:cell wall organization"/>
    <property type="evidence" value="ECO:0007669"/>
    <property type="project" value="TreeGrafter"/>
</dbReference>